<gene>
    <name evidence="2" type="ORF">I303_05015</name>
    <name evidence="3" type="ORF">I303_105542</name>
</gene>
<dbReference type="VEuPathDB" id="FungiDB:I303_05015"/>
<sequence>MYRPIIAKDSFSSREGAYAEHDESTIVDDENRPSVVTAHGVMPEYSYLANPDTIYTSGMSIEDYATAIKDRLSAHCTELIPPPSWSMEGATDHKTRFQPRYYKQSTSGTIATWVPPTTATATPTPRTTTATGRNSGRLRFSRADALDSASRLQGLNIDSKETDKTEDEHTLNLFTDMKQDLCLAWTMKSDGNTLLFNRARLLSNVVMRASLWGMDYAIRSWANSKSSEDMSRGWRLKTDDLEEKVLPFETFKANTHEVLKAWAGVTRDGKTLYEIQKGDREAVAKLRDNIAAERKAKRQR</sequence>
<reference evidence="3" key="2">
    <citation type="submission" date="2013-07" db="EMBL/GenBank/DDBJ databases">
        <authorList>
            <consortium name="The Broad Institute Genome Sequencing Platform"/>
            <person name="Cuomo C."/>
            <person name="Litvintseva A."/>
            <person name="Chen Y."/>
            <person name="Heitman J."/>
            <person name="Sun S."/>
            <person name="Springer D."/>
            <person name="Dromer F."/>
            <person name="Young S.K."/>
            <person name="Zeng Q."/>
            <person name="Gargeya S."/>
            <person name="Fitzgerald M."/>
            <person name="Abouelleil A."/>
            <person name="Alvarado L."/>
            <person name="Berlin A.M."/>
            <person name="Chapman S.B."/>
            <person name="Dewar J."/>
            <person name="Goldberg J."/>
            <person name="Griggs A."/>
            <person name="Gujja S."/>
            <person name="Hansen M."/>
            <person name="Howarth C."/>
            <person name="Imamovic A."/>
            <person name="Larimer J."/>
            <person name="McCowan C."/>
            <person name="Murphy C."/>
            <person name="Pearson M."/>
            <person name="Priest M."/>
            <person name="Roberts A."/>
            <person name="Saif S."/>
            <person name="Shea T."/>
            <person name="Sykes S."/>
            <person name="Wortman J."/>
            <person name="Nusbaum C."/>
            <person name="Birren B."/>
        </authorList>
    </citation>
    <scope>NUCLEOTIDE SEQUENCE</scope>
    <source>
        <strain evidence="3">CBS 10117</strain>
    </source>
</reference>
<accession>A0A1A6A266</accession>
<keyword evidence="4" id="KW-1185">Reference proteome</keyword>
<dbReference type="EMBL" id="KI894032">
    <property type="protein sequence ID" value="OBR84158.1"/>
    <property type="molecule type" value="Genomic_DNA"/>
</dbReference>
<dbReference type="KEGG" id="kdj:28968714"/>
<name>A0A1A6A266_9TREE</name>
<reference evidence="2" key="1">
    <citation type="submission" date="2013-07" db="EMBL/GenBank/DDBJ databases">
        <title>The Genome Sequence of Cryptococcus dejecticola CBS10117.</title>
        <authorList>
            <consortium name="The Broad Institute Genome Sequencing Platform"/>
            <person name="Cuomo C."/>
            <person name="Litvintseva A."/>
            <person name="Chen Y."/>
            <person name="Heitman J."/>
            <person name="Sun S."/>
            <person name="Springer D."/>
            <person name="Dromer F."/>
            <person name="Young S.K."/>
            <person name="Zeng Q."/>
            <person name="Gargeya S."/>
            <person name="Fitzgerald M."/>
            <person name="Abouelleil A."/>
            <person name="Alvarado L."/>
            <person name="Berlin A.M."/>
            <person name="Chapman S.B."/>
            <person name="Dewar J."/>
            <person name="Goldberg J."/>
            <person name="Griggs A."/>
            <person name="Gujja S."/>
            <person name="Hansen M."/>
            <person name="Howarth C."/>
            <person name="Imamovic A."/>
            <person name="Larimer J."/>
            <person name="McCowan C."/>
            <person name="Murphy C."/>
            <person name="Pearson M."/>
            <person name="Priest M."/>
            <person name="Roberts A."/>
            <person name="Saif S."/>
            <person name="Shea T."/>
            <person name="Sykes S."/>
            <person name="Wortman J."/>
            <person name="Nusbaum C."/>
            <person name="Birren B."/>
        </authorList>
    </citation>
    <scope>NUCLEOTIDE SEQUENCE [LARGE SCALE GENOMIC DNA]</scope>
    <source>
        <strain evidence="2">CBS 10117</strain>
    </source>
</reference>
<evidence type="ECO:0000313" key="2">
    <source>
        <dbReference type="EMBL" id="OBR84158.1"/>
    </source>
</evidence>
<proteinExistence type="predicted"/>
<feature type="region of interest" description="Disordered" evidence="1">
    <location>
        <begin position="113"/>
        <end position="134"/>
    </location>
</feature>
<dbReference type="EMBL" id="CP144535">
    <property type="protein sequence ID" value="WWC62944.1"/>
    <property type="molecule type" value="Genomic_DNA"/>
</dbReference>
<dbReference type="GeneID" id="28968714"/>
<protein>
    <submittedName>
        <fullName evidence="2">Uncharacterized protein</fullName>
    </submittedName>
</protein>
<feature type="compositionally biased region" description="Low complexity" evidence="1">
    <location>
        <begin position="113"/>
        <end position="131"/>
    </location>
</feature>
<evidence type="ECO:0000313" key="3">
    <source>
        <dbReference type="EMBL" id="WWC62944.1"/>
    </source>
</evidence>
<evidence type="ECO:0000313" key="4">
    <source>
        <dbReference type="Proteomes" id="UP000078595"/>
    </source>
</evidence>
<dbReference type="RefSeq" id="XP_018262000.1">
    <property type="nucleotide sequence ID" value="XM_018408309.1"/>
</dbReference>
<dbReference type="AlphaFoldDB" id="A0A1A6A266"/>
<dbReference type="Proteomes" id="UP000078595">
    <property type="component" value="Chromosome 6"/>
</dbReference>
<evidence type="ECO:0000256" key="1">
    <source>
        <dbReference type="SAM" id="MobiDB-lite"/>
    </source>
</evidence>
<reference evidence="3" key="3">
    <citation type="submission" date="2024-02" db="EMBL/GenBank/DDBJ databases">
        <title>Comparative genomics of Cryptococcus and Kwoniella reveals pathogenesis evolution and contrasting modes of karyotype evolution via chromosome fusion or intercentromeric recombination.</title>
        <authorList>
            <person name="Coelho M.A."/>
            <person name="David-Palma M."/>
            <person name="Shea T."/>
            <person name="Bowers K."/>
            <person name="McGinley-Smith S."/>
            <person name="Mohammad A.W."/>
            <person name="Gnirke A."/>
            <person name="Yurkov A.M."/>
            <person name="Nowrousian M."/>
            <person name="Sun S."/>
            <person name="Cuomo C.A."/>
            <person name="Heitman J."/>
        </authorList>
    </citation>
    <scope>NUCLEOTIDE SEQUENCE</scope>
    <source>
        <strain evidence="3">CBS 10117</strain>
    </source>
</reference>
<organism evidence="2">
    <name type="scientific">Kwoniella dejecticola CBS 10117</name>
    <dbReference type="NCBI Taxonomy" id="1296121"/>
    <lineage>
        <taxon>Eukaryota</taxon>
        <taxon>Fungi</taxon>
        <taxon>Dikarya</taxon>
        <taxon>Basidiomycota</taxon>
        <taxon>Agaricomycotina</taxon>
        <taxon>Tremellomycetes</taxon>
        <taxon>Tremellales</taxon>
        <taxon>Cryptococcaceae</taxon>
        <taxon>Kwoniella</taxon>
    </lineage>
</organism>